<dbReference type="RefSeq" id="WP_188414071.1">
    <property type="nucleotide sequence ID" value="NZ_BMDO01000001.1"/>
</dbReference>
<feature type="transmembrane region" description="Helical" evidence="1">
    <location>
        <begin position="185"/>
        <end position="204"/>
    </location>
</feature>
<evidence type="ECO:0000256" key="1">
    <source>
        <dbReference type="SAM" id="Phobius"/>
    </source>
</evidence>
<dbReference type="Proteomes" id="UP000662074">
    <property type="component" value="Unassembled WGS sequence"/>
</dbReference>
<reference evidence="2" key="2">
    <citation type="submission" date="2020-09" db="EMBL/GenBank/DDBJ databases">
        <authorList>
            <person name="Sun Q."/>
            <person name="Sedlacek I."/>
        </authorList>
    </citation>
    <scope>NUCLEOTIDE SEQUENCE</scope>
    <source>
        <strain evidence="2">CCM 8711</strain>
    </source>
</reference>
<protein>
    <submittedName>
        <fullName evidence="2">O-unit flippase</fullName>
    </submittedName>
</protein>
<evidence type="ECO:0000313" key="3">
    <source>
        <dbReference type="Proteomes" id="UP000662074"/>
    </source>
</evidence>
<feature type="transmembrane region" description="Helical" evidence="1">
    <location>
        <begin position="54"/>
        <end position="77"/>
    </location>
</feature>
<dbReference type="PANTHER" id="PTHR43424:SF1">
    <property type="entry name" value="LOCUS PUTATIVE PROTEIN 1-RELATED"/>
    <property type="match status" value="1"/>
</dbReference>
<keyword evidence="1" id="KW-1133">Transmembrane helix</keyword>
<sequence>MRIPGIKGFDQQALEKYFKNTGMLMLARVGSMVIKMIVNTFVLSSYLGPTRNGILSYPMTIVTFSMAIAALGLDGFVTRELINHPERKATLLGTAFWMRLFAGFATLPLVYLAYEVITHFKHLNTPFTFVLIVAFTAVVQSINIIESFFQAQVQAKYIMYVQVAGNLISAGIKLSFVLIKLPLTYFVYALLFDAVIIAIGYVVVYHQSHNRITDWKFKMPIAAYLFKKSWPLAFSAILVSIYMKIDQAMITSYLGEAQLGIYSTVVSLSESFYFLPVAVVTSVFPAIVYARKTDIDRYYKRLQNMYDLMVGISLSVAIFMSFASTYIYRIAFHNHPAFWPGAPVLAVHVWAGIFVFLGSASGQYLIAEGYFKLSMLRTGVGALVNIVLNVFWIPKYGIIGAAYATLVAYGVATFFILFIPKTRGQGVQMLKSLFLISLFQKVIKR</sequence>
<organism evidence="2 3">
    <name type="scientific">Mucilaginibacter galii</name>
    <dbReference type="NCBI Taxonomy" id="2005073"/>
    <lineage>
        <taxon>Bacteria</taxon>
        <taxon>Pseudomonadati</taxon>
        <taxon>Bacteroidota</taxon>
        <taxon>Sphingobacteriia</taxon>
        <taxon>Sphingobacteriales</taxon>
        <taxon>Sphingobacteriaceae</taxon>
        <taxon>Mucilaginibacter</taxon>
    </lineage>
</organism>
<dbReference type="CDD" id="cd13128">
    <property type="entry name" value="MATE_Wzx_like"/>
    <property type="match status" value="1"/>
</dbReference>
<comment type="caution">
    <text evidence="2">The sequence shown here is derived from an EMBL/GenBank/DDBJ whole genome shotgun (WGS) entry which is preliminary data.</text>
</comment>
<feature type="transmembrane region" description="Helical" evidence="1">
    <location>
        <begin position="225"/>
        <end position="245"/>
    </location>
</feature>
<evidence type="ECO:0000313" key="2">
    <source>
        <dbReference type="EMBL" id="GGI49641.1"/>
    </source>
</evidence>
<feature type="transmembrane region" description="Helical" evidence="1">
    <location>
        <begin position="126"/>
        <end position="145"/>
    </location>
</feature>
<feature type="transmembrane region" description="Helical" evidence="1">
    <location>
        <begin position="157"/>
        <end position="179"/>
    </location>
</feature>
<keyword evidence="3" id="KW-1185">Reference proteome</keyword>
<keyword evidence="1" id="KW-0812">Transmembrane</keyword>
<feature type="transmembrane region" description="Helical" evidence="1">
    <location>
        <begin position="370"/>
        <end position="392"/>
    </location>
</feature>
<dbReference type="AlphaFoldDB" id="A0A917N021"/>
<dbReference type="Pfam" id="PF13440">
    <property type="entry name" value="Polysacc_synt_3"/>
    <property type="match status" value="1"/>
</dbReference>
<reference evidence="2" key="1">
    <citation type="journal article" date="2014" name="Int. J. Syst. Evol. Microbiol.">
        <title>Complete genome sequence of Corynebacterium casei LMG S-19264T (=DSM 44701T), isolated from a smear-ripened cheese.</title>
        <authorList>
            <consortium name="US DOE Joint Genome Institute (JGI-PGF)"/>
            <person name="Walter F."/>
            <person name="Albersmeier A."/>
            <person name="Kalinowski J."/>
            <person name="Ruckert C."/>
        </authorList>
    </citation>
    <scope>NUCLEOTIDE SEQUENCE</scope>
    <source>
        <strain evidence="2">CCM 8711</strain>
    </source>
</reference>
<keyword evidence="1" id="KW-0472">Membrane</keyword>
<feature type="transmembrane region" description="Helical" evidence="1">
    <location>
        <begin position="89"/>
        <end position="114"/>
    </location>
</feature>
<feature type="transmembrane region" description="Helical" evidence="1">
    <location>
        <begin position="337"/>
        <end position="358"/>
    </location>
</feature>
<feature type="transmembrane region" description="Helical" evidence="1">
    <location>
        <begin position="272"/>
        <end position="290"/>
    </location>
</feature>
<feature type="transmembrane region" description="Helical" evidence="1">
    <location>
        <begin position="398"/>
        <end position="419"/>
    </location>
</feature>
<dbReference type="InterPro" id="IPR052556">
    <property type="entry name" value="PolySynth_Transporter"/>
</dbReference>
<dbReference type="EMBL" id="BMDO01000001">
    <property type="protein sequence ID" value="GGI49641.1"/>
    <property type="molecule type" value="Genomic_DNA"/>
</dbReference>
<name>A0A917N021_9SPHI</name>
<proteinExistence type="predicted"/>
<feature type="transmembrane region" description="Helical" evidence="1">
    <location>
        <begin position="21"/>
        <end position="42"/>
    </location>
</feature>
<gene>
    <name evidence="2" type="ORF">GCM10011425_08530</name>
</gene>
<dbReference type="PANTHER" id="PTHR43424">
    <property type="entry name" value="LOCUS PUTATIVE PROTEIN 1-RELATED"/>
    <property type="match status" value="1"/>
</dbReference>
<accession>A0A917N021</accession>
<feature type="transmembrane region" description="Helical" evidence="1">
    <location>
        <begin position="310"/>
        <end position="331"/>
    </location>
</feature>